<evidence type="ECO:0000256" key="7">
    <source>
        <dbReference type="ARBA" id="ARBA00023277"/>
    </source>
</evidence>
<keyword evidence="14" id="KW-1185">Reference proteome</keyword>
<dbReference type="OrthoDB" id="9779408at2"/>
<evidence type="ECO:0000256" key="6">
    <source>
        <dbReference type="ARBA" id="ARBA00023235"/>
    </source>
</evidence>
<dbReference type="GO" id="GO:0030246">
    <property type="term" value="F:carbohydrate binding"/>
    <property type="evidence" value="ECO:0007669"/>
    <property type="project" value="InterPro"/>
</dbReference>
<dbReference type="GO" id="GO:0004034">
    <property type="term" value="F:aldose 1-epimerase activity"/>
    <property type="evidence" value="ECO:0007669"/>
    <property type="project" value="UniProtKB-EC"/>
</dbReference>
<evidence type="ECO:0000256" key="1">
    <source>
        <dbReference type="ARBA" id="ARBA00001614"/>
    </source>
</evidence>
<feature type="active site" description="Proton acceptor" evidence="9">
    <location>
        <position position="304"/>
    </location>
</feature>
<evidence type="ECO:0000256" key="12">
    <source>
        <dbReference type="SAM" id="MobiDB-lite"/>
    </source>
</evidence>
<dbReference type="Pfam" id="PF01263">
    <property type="entry name" value="Aldose_epim"/>
    <property type="match status" value="1"/>
</dbReference>
<keyword evidence="7 8" id="KW-0119">Carbohydrate metabolism</keyword>
<feature type="region of interest" description="Disordered" evidence="12">
    <location>
        <begin position="288"/>
        <end position="322"/>
    </location>
</feature>
<dbReference type="PANTHER" id="PTHR10091:SF0">
    <property type="entry name" value="GALACTOSE MUTAROTASE"/>
    <property type="match status" value="1"/>
</dbReference>
<evidence type="ECO:0000313" key="14">
    <source>
        <dbReference type="Proteomes" id="UP000198832"/>
    </source>
</evidence>
<dbReference type="InterPro" id="IPR047215">
    <property type="entry name" value="Galactose_mutarotase-like"/>
</dbReference>
<organism evidence="13 14">
    <name type="scientific">Nocardioides terrae</name>
    <dbReference type="NCBI Taxonomy" id="574651"/>
    <lineage>
        <taxon>Bacteria</taxon>
        <taxon>Bacillati</taxon>
        <taxon>Actinomycetota</taxon>
        <taxon>Actinomycetes</taxon>
        <taxon>Propionibacteriales</taxon>
        <taxon>Nocardioidaceae</taxon>
        <taxon>Nocardioides</taxon>
    </lineage>
</organism>
<feature type="binding site" evidence="11">
    <location>
        <begin position="171"/>
        <end position="173"/>
    </location>
    <ligand>
        <name>beta-D-galactose</name>
        <dbReference type="ChEBI" id="CHEBI:27667"/>
    </ligand>
</feature>
<dbReference type="NCBIfam" id="NF008277">
    <property type="entry name" value="PRK11055.1"/>
    <property type="match status" value="1"/>
</dbReference>
<reference evidence="13 14" key="1">
    <citation type="submission" date="2016-10" db="EMBL/GenBank/DDBJ databases">
        <authorList>
            <person name="de Groot N.N."/>
        </authorList>
    </citation>
    <scope>NUCLEOTIDE SEQUENCE [LARGE SCALE GENOMIC DNA]</scope>
    <source>
        <strain evidence="13 14">CGMCC 1.7056</strain>
    </source>
</reference>
<dbReference type="InterPro" id="IPR018052">
    <property type="entry name" value="Ald1_epimerase_CS"/>
</dbReference>
<dbReference type="EMBL" id="FOLB01000014">
    <property type="protein sequence ID" value="SFC91807.1"/>
    <property type="molecule type" value="Genomic_DNA"/>
</dbReference>
<feature type="binding site" evidence="10">
    <location>
        <position position="243"/>
    </location>
    <ligand>
        <name>beta-D-galactose</name>
        <dbReference type="ChEBI" id="CHEBI:27667"/>
    </ligand>
</feature>
<evidence type="ECO:0000313" key="13">
    <source>
        <dbReference type="EMBL" id="SFC91807.1"/>
    </source>
</evidence>
<evidence type="ECO:0000256" key="5">
    <source>
        <dbReference type="ARBA" id="ARBA00014165"/>
    </source>
</evidence>
<dbReference type="CDD" id="cd09019">
    <property type="entry name" value="galactose_mutarotase_like"/>
    <property type="match status" value="1"/>
</dbReference>
<dbReference type="PIRSF" id="PIRSF005096">
    <property type="entry name" value="GALM"/>
    <property type="match status" value="1"/>
</dbReference>
<dbReference type="PROSITE" id="PS00545">
    <property type="entry name" value="ALDOSE_1_EPIMERASE"/>
    <property type="match status" value="1"/>
</dbReference>
<gene>
    <name evidence="13" type="ORF">SAMN04487968_11459</name>
</gene>
<dbReference type="SUPFAM" id="SSF74650">
    <property type="entry name" value="Galactose mutarotase-like"/>
    <property type="match status" value="1"/>
</dbReference>
<evidence type="ECO:0000256" key="9">
    <source>
        <dbReference type="PIRSR" id="PIRSR005096-1"/>
    </source>
</evidence>
<evidence type="ECO:0000256" key="8">
    <source>
        <dbReference type="PIRNR" id="PIRNR005096"/>
    </source>
</evidence>
<name>A0A1I1N2E3_9ACTN</name>
<evidence type="ECO:0000256" key="4">
    <source>
        <dbReference type="ARBA" id="ARBA00013185"/>
    </source>
</evidence>
<evidence type="ECO:0000256" key="3">
    <source>
        <dbReference type="ARBA" id="ARBA00006206"/>
    </source>
</evidence>
<dbReference type="GO" id="GO:0006006">
    <property type="term" value="P:glucose metabolic process"/>
    <property type="evidence" value="ECO:0007669"/>
    <property type="project" value="TreeGrafter"/>
</dbReference>
<accession>A0A1I1N2E3</accession>
<protein>
    <recommendedName>
        <fullName evidence="5 8">Aldose 1-epimerase</fullName>
        <ecNumber evidence="4 8">5.1.3.3</ecNumber>
    </recommendedName>
</protein>
<evidence type="ECO:0000256" key="2">
    <source>
        <dbReference type="ARBA" id="ARBA00005028"/>
    </source>
</evidence>
<comment type="catalytic activity">
    <reaction evidence="1 8">
        <text>alpha-D-glucose = beta-D-glucose</text>
        <dbReference type="Rhea" id="RHEA:10264"/>
        <dbReference type="ChEBI" id="CHEBI:15903"/>
        <dbReference type="ChEBI" id="CHEBI:17925"/>
        <dbReference type="EC" id="5.1.3.3"/>
    </reaction>
</comment>
<proteinExistence type="inferred from homology"/>
<feature type="active site" description="Proton donor" evidence="9">
    <location>
        <position position="171"/>
    </location>
</feature>
<dbReference type="AlphaFoldDB" id="A0A1I1N2E3"/>
<dbReference type="GO" id="GO:0033499">
    <property type="term" value="P:galactose catabolic process via UDP-galactose, Leloir pathway"/>
    <property type="evidence" value="ECO:0007669"/>
    <property type="project" value="TreeGrafter"/>
</dbReference>
<dbReference type="GO" id="GO:0005737">
    <property type="term" value="C:cytoplasm"/>
    <property type="evidence" value="ECO:0007669"/>
    <property type="project" value="TreeGrafter"/>
</dbReference>
<dbReference type="InterPro" id="IPR015443">
    <property type="entry name" value="Aldose_1-epimerase"/>
</dbReference>
<dbReference type="Gene3D" id="2.70.98.10">
    <property type="match status" value="1"/>
</dbReference>
<evidence type="ECO:0000256" key="10">
    <source>
        <dbReference type="PIRSR" id="PIRSR005096-2"/>
    </source>
</evidence>
<sequence length="339" mass="35734">MGFGEMPDGRPVERVTIGAAPGVEVDVLTLGATAHRVQVTGGDGVRRDVVLGRDTVPSLLGVDGFLGATIGRYANRIAAGRFTLDGVEVVVATNDRGNSLHGGADGWDKRLWTVESVSPTAVTLALVSADGDMGFPGEVAATVTYEVDGATVRITHTATTSAPTVVNMTNHSYFNLDGDGAGTIDGHTLQVHADRYTPIDATGIPLDDHAPVDDTPFDLRTATVLGPVLRVDHPQLAGTRGIDHNFVVRGEGLRPVAVLSSPATRTSLELSSDQQGLQVYAGNGLFGPGRSGRRYRPGDGIALEPQVSPDTPNRPSWPSARLEPGQTYRSVIEWRFSAL</sequence>
<dbReference type="UniPathway" id="UPA00242"/>
<dbReference type="InterPro" id="IPR014718">
    <property type="entry name" value="GH-type_carb-bd"/>
</dbReference>
<evidence type="ECO:0000256" key="11">
    <source>
        <dbReference type="PIRSR" id="PIRSR005096-3"/>
    </source>
</evidence>
<feature type="binding site" evidence="11">
    <location>
        <begin position="75"/>
        <end position="76"/>
    </location>
    <ligand>
        <name>beta-D-galactose</name>
        <dbReference type="ChEBI" id="CHEBI:27667"/>
    </ligand>
</feature>
<dbReference type="EC" id="5.1.3.3" evidence="4 8"/>
<dbReference type="RefSeq" id="WP_091126106.1">
    <property type="nucleotide sequence ID" value="NZ_FOLB01000014.1"/>
</dbReference>
<dbReference type="Proteomes" id="UP000198832">
    <property type="component" value="Unassembled WGS sequence"/>
</dbReference>
<comment type="pathway">
    <text evidence="2 8">Carbohydrate metabolism; hexose metabolism.</text>
</comment>
<dbReference type="STRING" id="574651.SAMN04487968_11459"/>
<dbReference type="InterPro" id="IPR011013">
    <property type="entry name" value="Gal_mutarotase_sf_dom"/>
</dbReference>
<comment type="similarity">
    <text evidence="3 8">Belongs to the aldose epimerase family.</text>
</comment>
<dbReference type="PANTHER" id="PTHR10091">
    <property type="entry name" value="ALDOSE-1-EPIMERASE"/>
    <property type="match status" value="1"/>
</dbReference>
<dbReference type="InterPro" id="IPR008183">
    <property type="entry name" value="Aldose_1/G6P_1-epimerase"/>
</dbReference>
<keyword evidence="6 8" id="KW-0413">Isomerase</keyword>